<dbReference type="AlphaFoldDB" id="F2UCT5"/>
<dbReference type="SUPFAM" id="SSF52540">
    <property type="entry name" value="P-loop containing nucleoside triphosphate hydrolases"/>
    <property type="match status" value="1"/>
</dbReference>
<dbReference type="InterPro" id="IPR001611">
    <property type="entry name" value="Leu-rich_rpt"/>
</dbReference>
<feature type="compositionally biased region" description="Low complexity" evidence="1">
    <location>
        <begin position="401"/>
        <end position="415"/>
    </location>
</feature>
<dbReference type="InterPro" id="IPR032675">
    <property type="entry name" value="LRR_dom_sf"/>
</dbReference>
<dbReference type="Pfam" id="PF13516">
    <property type="entry name" value="LRR_6"/>
    <property type="match status" value="5"/>
</dbReference>
<evidence type="ECO:0000313" key="3">
    <source>
        <dbReference type="Proteomes" id="UP000007799"/>
    </source>
</evidence>
<dbReference type="EMBL" id="GL832969">
    <property type="protein sequence ID" value="EGD74430.1"/>
    <property type="molecule type" value="Genomic_DNA"/>
</dbReference>
<feature type="compositionally biased region" description="Basic and acidic residues" evidence="1">
    <location>
        <begin position="362"/>
        <end position="383"/>
    </location>
</feature>
<dbReference type="InParanoid" id="F2UCT5"/>
<feature type="compositionally biased region" description="Polar residues" evidence="1">
    <location>
        <begin position="388"/>
        <end position="400"/>
    </location>
</feature>
<dbReference type="Gene3D" id="3.80.10.10">
    <property type="entry name" value="Ribonuclease Inhibitor"/>
    <property type="match status" value="2"/>
</dbReference>
<dbReference type="eggNOG" id="KOG4308">
    <property type="taxonomic scope" value="Eukaryota"/>
</dbReference>
<name>F2UCT5_SALR5</name>
<dbReference type="InterPro" id="IPR027417">
    <property type="entry name" value="P-loop_NTPase"/>
</dbReference>
<dbReference type="SMART" id="SM00368">
    <property type="entry name" value="LRR_RI"/>
    <property type="match status" value="6"/>
</dbReference>
<dbReference type="OMA" id="KHACTHN"/>
<dbReference type="PANTHER" id="PTHR46984">
    <property type="entry name" value="LEUCINE-RICH REPEAT-CONTAINING PROTEIN 71"/>
    <property type="match status" value="1"/>
</dbReference>
<proteinExistence type="predicted"/>
<evidence type="ECO:0000256" key="1">
    <source>
        <dbReference type="SAM" id="MobiDB-lite"/>
    </source>
</evidence>
<dbReference type="KEGG" id="sre:PTSG_12362"/>
<dbReference type="InterPro" id="IPR053040">
    <property type="entry name" value="LRR-containing_protein_71"/>
</dbReference>
<accession>F2UCT5</accession>
<feature type="region of interest" description="Disordered" evidence="1">
    <location>
        <begin position="179"/>
        <end position="241"/>
    </location>
</feature>
<sequence length="647" mass="70043">MTHTIWNYSLDDDGLGDIGARAVAEALKDNTCLKTLFLWANSIGPEGAVALAEMLKHNTTLEILNLDNNPIGDEGAVALAEMLKHNTALEELRLSENSIGPEGAAALAEMLKHNTTLTVLGLSNNSIGDKGAVALAEMLKHNTTLTWLGLQINPISDEGAVALAEMLKHNTALEELRERRPTMWHKPTATLPITSIQGLKPGGKPSEQPQQQQQPQQPKQQQQQQQQADMTASDTPDTEHVHREAVQARMMDIAERSDTHMAGRAKMGVSGQGRAGKTTLVNSLRGKPFNKQQHSTLGATTDDMRVTVHTMEVCDWKESDQSTSEFIRSLVGTAMAREAGVDEELKRASAKARAQHATRVTEQQHEEAKKQAKKQARTDDKKQCNKGHGTSTTSAPSSDKASTAAVPAPAAGRDASTATPAAKEQHPASSHADVGDDDADVVAVTTPSVSKEEVEKAIKDMDFDATIGEGKMQVSFKIFDLGGQSTFYVFHPFFLTNNAGAHHNCRRSTQSSQRMQRFDPPPYGPPKCPQPPPLRLVLTPSLLFPLARKHACTHNKQEAGIAFDAEFEEWLSANKLLPHVQGALHQVGAADFDMLTVLVDAGDVNAVKLQEMGVRAGPARLLMQRFDEHRAAADAQNKEGGGCCALM</sequence>
<dbReference type="GeneID" id="16073258"/>
<keyword evidence="3" id="KW-1185">Reference proteome</keyword>
<organism evidence="3">
    <name type="scientific">Salpingoeca rosetta (strain ATCC 50818 / BSB-021)</name>
    <dbReference type="NCBI Taxonomy" id="946362"/>
    <lineage>
        <taxon>Eukaryota</taxon>
        <taxon>Choanoflagellata</taxon>
        <taxon>Craspedida</taxon>
        <taxon>Salpingoecidae</taxon>
        <taxon>Salpingoeca</taxon>
    </lineage>
</organism>
<dbReference type="SUPFAM" id="SSF52047">
    <property type="entry name" value="RNI-like"/>
    <property type="match status" value="1"/>
</dbReference>
<gene>
    <name evidence="2" type="ORF">PTSG_12362</name>
</gene>
<dbReference type="Proteomes" id="UP000007799">
    <property type="component" value="Unassembled WGS sequence"/>
</dbReference>
<dbReference type="OrthoDB" id="8436363at2759"/>
<dbReference type="PANTHER" id="PTHR46984:SF1">
    <property type="entry name" value="LEUCINE-RICH REPEAT-CONTAINING PROTEIN 71"/>
    <property type="match status" value="1"/>
</dbReference>
<dbReference type="RefSeq" id="XP_004992687.1">
    <property type="nucleotide sequence ID" value="XM_004992630.1"/>
</dbReference>
<feature type="region of interest" description="Disordered" evidence="1">
    <location>
        <begin position="342"/>
        <end position="438"/>
    </location>
</feature>
<reference evidence="2" key="1">
    <citation type="submission" date="2009-08" db="EMBL/GenBank/DDBJ databases">
        <title>Annotation of Salpingoeca rosetta.</title>
        <authorList>
            <consortium name="The Broad Institute Genome Sequencing Platform"/>
            <person name="Russ C."/>
            <person name="Cuomo C."/>
            <person name="Burger G."/>
            <person name="Gray M.W."/>
            <person name="Holland P.W.H."/>
            <person name="King N."/>
            <person name="Lang F.B.F."/>
            <person name="Roger A.J."/>
            <person name="Ruiz-Trillo I."/>
            <person name="Young S.K."/>
            <person name="Zeng Q."/>
            <person name="Gargeya S."/>
            <person name="Alvarado L."/>
            <person name="Berlin A."/>
            <person name="Chapman S.B."/>
            <person name="Chen Z."/>
            <person name="Freedman E."/>
            <person name="Gellesch M."/>
            <person name="Goldberg J."/>
            <person name="Griggs A."/>
            <person name="Gujja S."/>
            <person name="Heilman E."/>
            <person name="Heiman D."/>
            <person name="Howarth C."/>
            <person name="Mehta T."/>
            <person name="Neiman D."/>
            <person name="Pearson M."/>
            <person name="Roberts A."/>
            <person name="Saif S."/>
            <person name="Shea T."/>
            <person name="Shenoy N."/>
            <person name="Sisk P."/>
            <person name="Stolte C."/>
            <person name="Sykes S."/>
            <person name="White J."/>
            <person name="Yandava C."/>
            <person name="Haas B."/>
            <person name="Nusbaum C."/>
            <person name="Birren B."/>
        </authorList>
    </citation>
    <scope>NUCLEOTIDE SEQUENCE [LARGE SCALE GENOMIC DNA]</scope>
    <source>
        <strain evidence="2">ATCC 50818</strain>
    </source>
</reference>
<evidence type="ECO:0008006" key="4">
    <source>
        <dbReference type="Google" id="ProtNLM"/>
    </source>
</evidence>
<feature type="compositionally biased region" description="Low complexity" evidence="1">
    <location>
        <begin position="208"/>
        <end position="227"/>
    </location>
</feature>
<evidence type="ECO:0000313" key="2">
    <source>
        <dbReference type="EMBL" id="EGD74430.1"/>
    </source>
</evidence>
<protein>
    <recommendedName>
        <fullName evidence="4">SAM domain-containing protein</fullName>
    </recommendedName>
</protein>